<feature type="transmembrane region" description="Helical" evidence="1">
    <location>
        <begin position="108"/>
        <end position="125"/>
    </location>
</feature>
<reference evidence="4" key="1">
    <citation type="submission" date="2017-02" db="UniProtKB">
        <authorList>
            <consortium name="WormBaseParasite"/>
        </authorList>
    </citation>
    <scope>IDENTIFICATION</scope>
</reference>
<keyword evidence="1" id="KW-0812">Transmembrane</keyword>
<reference evidence="2 3" key="2">
    <citation type="submission" date="2018-11" db="EMBL/GenBank/DDBJ databases">
        <authorList>
            <consortium name="Pathogen Informatics"/>
        </authorList>
    </citation>
    <scope>NUCLEOTIDE SEQUENCE [LARGE SCALE GENOMIC DNA]</scope>
</reference>
<keyword evidence="3" id="KW-1185">Reference proteome</keyword>
<sequence length="132" mass="15725">QFPYYLFICLCTYISSSSSFSLAHIHNRSPSTCFSCASIAYLNLWNQLMHYYFPPKNFTDHCWKPDSAIGTVPCRGSCFILVEEIYDHCMLLYSFYHIYYLFVNNMKIIIQIIKVVFLITNLYFYKYLLFGY</sequence>
<evidence type="ECO:0000313" key="3">
    <source>
        <dbReference type="Proteomes" id="UP000276776"/>
    </source>
</evidence>
<dbReference type="WBParaSite" id="TCLT_0000318101-mRNA-1">
    <property type="protein sequence ID" value="TCLT_0000318101-mRNA-1"/>
    <property type="gene ID" value="TCLT_0000318101"/>
</dbReference>
<evidence type="ECO:0000256" key="1">
    <source>
        <dbReference type="SAM" id="Phobius"/>
    </source>
</evidence>
<dbReference type="InterPro" id="IPR010558">
    <property type="entry name" value="Ly-6-related"/>
</dbReference>
<evidence type="ECO:0000313" key="4">
    <source>
        <dbReference type="WBParaSite" id="TCLT_0000318101-mRNA-1"/>
    </source>
</evidence>
<dbReference type="AlphaFoldDB" id="A0A0N5CSH9"/>
<gene>
    <name evidence="2" type="ORF">TCLT_LOCUS3180</name>
</gene>
<dbReference type="PANTHER" id="PTHR34722">
    <property type="entry name" value="HOMOLOG OF ODR-2 (TWO)-RELATED"/>
    <property type="match status" value="1"/>
</dbReference>
<keyword evidence="1" id="KW-1133">Transmembrane helix</keyword>
<organism evidence="4">
    <name type="scientific">Thelazia callipaeda</name>
    <name type="common">Oriental eyeworm</name>
    <name type="synonym">Parasitic nematode</name>
    <dbReference type="NCBI Taxonomy" id="103827"/>
    <lineage>
        <taxon>Eukaryota</taxon>
        <taxon>Metazoa</taxon>
        <taxon>Ecdysozoa</taxon>
        <taxon>Nematoda</taxon>
        <taxon>Chromadorea</taxon>
        <taxon>Rhabditida</taxon>
        <taxon>Spirurina</taxon>
        <taxon>Spiruromorpha</taxon>
        <taxon>Thelazioidea</taxon>
        <taxon>Thelaziidae</taxon>
        <taxon>Thelazia</taxon>
    </lineage>
</organism>
<dbReference type="GO" id="GO:0042048">
    <property type="term" value="P:olfactory behavior"/>
    <property type="evidence" value="ECO:0007669"/>
    <property type="project" value="TreeGrafter"/>
</dbReference>
<proteinExistence type="predicted"/>
<evidence type="ECO:0000313" key="2">
    <source>
        <dbReference type="EMBL" id="VDM99525.1"/>
    </source>
</evidence>
<dbReference type="GO" id="GO:0043025">
    <property type="term" value="C:neuronal cell body"/>
    <property type="evidence" value="ECO:0007669"/>
    <property type="project" value="TreeGrafter"/>
</dbReference>
<accession>A0A0N5CSH9</accession>
<dbReference type="Pfam" id="PF06579">
    <property type="entry name" value="Ly-6_related"/>
    <property type="match status" value="1"/>
</dbReference>
<dbReference type="GO" id="GO:1990834">
    <property type="term" value="P:response to odorant"/>
    <property type="evidence" value="ECO:0007669"/>
    <property type="project" value="TreeGrafter"/>
</dbReference>
<dbReference type="PANTHER" id="PTHR34722:SF6">
    <property type="entry name" value="HOMOLOG OF ODR-2 (TWO)"/>
    <property type="match status" value="1"/>
</dbReference>
<keyword evidence="1" id="KW-0472">Membrane</keyword>
<dbReference type="OrthoDB" id="5826974at2759"/>
<dbReference type="STRING" id="103827.A0A0N5CSH9"/>
<dbReference type="GO" id="GO:0030424">
    <property type="term" value="C:axon"/>
    <property type="evidence" value="ECO:0007669"/>
    <property type="project" value="TreeGrafter"/>
</dbReference>
<dbReference type="EMBL" id="UYYF01001096">
    <property type="protein sequence ID" value="VDM99525.1"/>
    <property type="molecule type" value="Genomic_DNA"/>
</dbReference>
<name>A0A0N5CSH9_THECL</name>
<dbReference type="Proteomes" id="UP000276776">
    <property type="component" value="Unassembled WGS sequence"/>
</dbReference>
<protein>
    <submittedName>
        <fullName evidence="4">Secreted protein</fullName>
    </submittedName>
</protein>